<dbReference type="Proteomes" id="UP001235343">
    <property type="component" value="Unassembled WGS sequence"/>
</dbReference>
<evidence type="ECO:0000313" key="1">
    <source>
        <dbReference type="EMBL" id="MDL4840875.1"/>
    </source>
</evidence>
<sequence length="90" mass="10367">MKEVLFNIKSISFGGTQQVNTYHTKDNSSCYHKVMIKGILRIRRLGKNMEQLINIIKGKNLPGVVNNLSEQRERIKRLTPSGKSMTRLCY</sequence>
<organism evidence="1 2">
    <name type="scientific">Aquibacillus rhizosphaerae</name>
    <dbReference type="NCBI Taxonomy" id="3051431"/>
    <lineage>
        <taxon>Bacteria</taxon>
        <taxon>Bacillati</taxon>
        <taxon>Bacillota</taxon>
        <taxon>Bacilli</taxon>
        <taxon>Bacillales</taxon>
        <taxon>Bacillaceae</taxon>
        <taxon>Aquibacillus</taxon>
    </lineage>
</organism>
<proteinExistence type="predicted"/>
<protein>
    <submittedName>
        <fullName evidence="1">Uncharacterized protein</fullName>
    </submittedName>
</protein>
<gene>
    <name evidence="1" type="ORF">QQS35_10470</name>
</gene>
<evidence type="ECO:0000313" key="2">
    <source>
        <dbReference type="Proteomes" id="UP001235343"/>
    </source>
</evidence>
<dbReference type="EMBL" id="JASTZU010000034">
    <property type="protein sequence ID" value="MDL4840875.1"/>
    <property type="molecule type" value="Genomic_DNA"/>
</dbReference>
<dbReference type="RefSeq" id="WP_285932020.1">
    <property type="nucleotide sequence ID" value="NZ_JASTZU010000034.1"/>
</dbReference>
<accession>A0ABT7L6P1</accession>
<keyword evidence="2" id="KW-1185">Reference proteome</keyword>
<comment type="caution">
    <text evidence="1">The sequence shown here is derived from an EMBL/GenBank/DDBJ whole genome shotgun (WGS) entry which is preliminary data.</text>
</comment>
<reference evidence="1 2" key="1">
    <citation type="submission" date="2023-06" db="EMBL/GenBank/DDBJ databases">
        <title>Aquibacillus rhizosphaerae LR5S19.</title>
        <authorList>
            <person name="Sun J.-Q."/>
        </authorList>
    </citation>
    <scope>NUCLEOTIDE SEQUENCE [LARGE SCALE GENOMIC DNA]</scope>
    <source>
        <strain evidence="1 2">LR5S19</strain>
    </source>
</reference>
<name>A0ABT7L6P1_9BACI</name>